<reference evidence="2 3" key="1">
    <citation type="submission" date="2023-01" db="EMBL/GenBank/DDBJ databases">
        <title>Novel diversity within Roseofilum (Cyanobacteria; Desertifilaceae) from marine benthic mats with descriptions of four novel species.</title>
        <authorList>
            <person name="Wang Y."/>
            <person name="Berthold D.E."/>
            <person name="Hu J."/>
            <person name="Lefler F.W."/>
            <person name="Laughinghouse H.D. IV."/>
        </authorList>
    </citation>
    <scope>NUCLEOTIDE SEQUENCE [LARGE SCALE GENOMIC DNA]</scope>
    <source>
        <strain evidence="2 3">BLCC-M114</strain>
    </source>
</reference>
<evidence type="ECO:0000313" key="3">
    <source>
        <dbReference type="Proteomes" id="UP001235849"/>
    </source>
</evidence>
<accession>A0ABT7B519</accession>
<organism evidence="2 3">
    <name type="scientific">Roseofilum capinflatum BLCC-M114</name>
    <dbReference type="NCBI Taxonomy" id="3022440"/>
    <lineage>
        <taxon>Bacteria</taxon>
        <taxon>Bacillati</taxon>
        <taxon>Cyanobacteriota</taxon>
        <taxon>Cyanophyceae</taxon>
        <taxon>Desertifilales</taxon>
        <taxon>Desertifilaceae</taxon>
        <taxon>Roseofilum</taxon>
        <taxon>Roseofilum capinflatum</taxon>
    </lineage>
</organism>
<protein>
    <submittedName>
        <fullName evidence="2">Uncharacterized protein</fullName>
    </submittedName>
</protein>
<keyword evidence="1" id="KW-1133">Transmembrane helix</keyword>
<dbReference type="EMBL" id="JAQOSO010000051">
    <property type="protein sequence ID" value="MDJ1174273.1"/>
    <property type="molecule type" value="Genomic_DNA"/>
</dbReference>
<feature type="transmembrane region" description="Helical" evidence="1">
    <location>
        <begin position="53"/>
        <end position="73"/>
    </location>
</feature>
<name>A0ABT7B519_9CYAN</name>
<sequence length="76" mass="8789">MKSRYRQIETSPKAYPVIQSMETLETVMSIDPKRQILQSINPVTSGLNSELSLVLHIEFFILLCLHLLVLVQLKRH</sequence>
<evidence type="ECO:0000256" key="1">
    <source>
        <dbReference type="SAM" id="Phobius"/>
    </source>
</evidence>
<proteinExistence type="predicted"/>
<comment type="caution">
    <text evidence="2">The sequence shown here is derived from an EMBL/GenBank/DDBJ whole genome shotgun (WGS) entry which is preliminary data.</text>
</comment>
<keyword evidence="1" id="KW-0472">Membrane</keyword>
<dbReference type="Proteomes" id="UP001235849">
    <property type="component" value="Unassembled WGS sequence"/>
</dbReference>
<evidence type="ECO:0000313" key="2">
    <source>
        <dbReference type="EMBL" id="MDJ1174273.1"/>
    </source>
</evidence>
<keyword evidence="1" id="KW-0812">Transmembrane</keyword>
<keyword evidence="3" id="KW-1185">Reference proteome</keyword>
<dbReference type="RefSeq" id="WP_283766604.1">
    <property type="nucleotide sequence ID" value="NZ_JAQOSO010000051.1"/>
</dbReference>
<gene>
    <name evidence="2" type="ORF">PMG25_09220</name>
</gene>